<gene>
    <name evidence="1" type="ORF">CC80DRAFT_224758</name>
</gene>
<reference evidence="1" key="1">
    <citation type="journal article" date="2020" name="Stud. Mycol.">
        <title>101 Dothideomycetes genomes: a test case for predicting lifestyles and emergence of pathogens.</title>
        <authorList>
            <person name="Haridas S."/>
            <person name="Albert R."/>
            <person name="Binder M."/>
            <person name="Bloem J."/>
            <person name="Labutti K."/>
            <person name="Salamov A."/>
            <person name="Andreopoulos B."/>
            <person name="Baker S."/>
            <person name="Barry K."/>
            <person name="Bills G."/>
            <person name="Bluhm B."/>
            <person name="Cannon C."/>
            <person name="Castanera R."/>
            <person name="Culley D."/>
            <person name="Daum C."/>
            <person name="Ezra D."/>
            <person name="Gonzalez J."/>
            <person name="Henrissat B."/>
            <person name="Kuo A."/>
            <person name="Liang C."/>
            <person name="Lipzen A."/>
            <person name="Lutzoni F."/>
            <person name="Magnuson J."/>
            <person name="Mondo S."/>
            <person name="Nolan M."/>
            <person name="Ohm R."/>
            <person name="Pangilinan J."/>
            <person name="Park H.-J."/>
            <person name="Ramirez L."/>
            <person name="Alfaro M."/>
            <person name="Sun H."/>
            <person name="Tritt A."/>
            <person name="Yoshinaga Y."/>
            <person name="Zwiers L.-H."/>
            <person name="Turgeon B."/>
            <person name="Goodwin S."/>
            <person name="Spatafora J."/>
            <person name="Crous P."/>
            <person name="Grigoriev I."/>
        </authorList>
    </citation>
    <scope>NUCLEOTIDE SEQUENCE</scope>
    <source>
        <strain evidence="1">CBS 675.92</strain>
    </source>
</reference>
<protein>
    <submittedName>
        <fullName evidence="1">Uncharacterized protein</fullName>
    </submittedName>
</protein>
<name>A0A6A5TD22_9PLEO</name>
<evidence type="ECO:0000313" key="1">
    <source>
        <dbReference type="EMBL" id="KAF1950683.1"/>
    </source>
</evidence>
<dbReference type="AlphaFoldDB" id="A0A6A5TD22"/>
<accession>A0A6A5TD22</accession>
<dbReference type="EMBL" id="ML977023">
    <property type="protein sequence ID" value="KAF1950683.1"/>
    <property type="molecule type" value="Genomic_DNA"/>
</dbReference>
<sequence length="165" mass="18621">MLDTGKTGFARCQGFLPINPIQTSKRQSITTCLMHSLVYASTHLEPIQIQQYILCMDINLVALRLHPNILEPHVFFVLTPSATHSILTSRLPPSIWSSSLCRLHHDPSIGLNRLFYWTLRVPRYQSGLYSDYSDCSCEFPLLLLLSPPTPIGLHLSLSSTFLRGL</sequence>
<keyword evidence="2" id="KW-1185">Reference proteome</keyword>
<evidence type="ECO:0000313" key="2">
    <source>
        <dbReference type="Proteomes" id="UP000800035"/>
    </source>
</evidence>
<dbReference type="Proteomes" id="UP000800035">
    <property type="component" value="Unassembled WGS sequence"/>
</dbReference>
<proteinExistence type="predicted"/>
<organism evidence="1 2">
    <name type="scientific">Byssothecium circinans</name>
    <dbReference type="NCBI Taxonomy" id="147558"/>
    <lineage>
        <taxon>Eukaryota</taxon>
        <taxon>Fungi</taxon>
        <taxon>Dikarya</taxon>
        <taxon>Ascomycota</taxon>
        <taxon>Pezizomycotina</taxon>
        <taxon>Dothideomycetes</taxon>
        <taxon>Pleosporomycetidae</taxon>
        <taxon>Pleosporales</taxon>
        <taxon>Massarineae</taxon>
        <taxon>Massarinaceae</taxon>
        <taxon>Byssothecium</taxon>
    </lineage>
</organism>